<protein>
    <submittedName>
        <fullName evidence="2">GNAT family N-acetyltransferase</fullName>
        <ecNumber evidence="2">2.3.1.-</ecNumber>
    </submittedName>
</protein>
<dbReference type="Gene3D" id="3.40.630.30">
    <property type="match status" value="1"/>
</dbReference>
<gene>
    <name evidence="2" type="ORF">LRP50_08725</name>
</gene>
<reference evidence="2" key="1">
    <citation type="submission" date="2021-12" db="EMBL/GenBank/DDBJ databases">
        <title>Enterovibrio ZSDZ35 sp. nov. and Enterovibrio ZSDZ42 sp. nov., isolated from coastal seawater in Qingdao.</title>
        <authorList>
            <person name="Zhang P."/>
        </authorList>
    </citation>
    <scope>NUCLEOTIDE SEQUENCE</scope>
    <source>
        <strain evidence="2">ZSDZ42</strain>
    </source>
</reference>
<sequence>MEIVEAQLADLSPFFEYLEKQLAENAADKTPLFQPVAKKHSHVTEQLRSKFNDGFSIPFGESGWRKLWLVKDISNNTIHGHIDLRHHSDHYTLHRALLGMGVDSQVRKQGIGRKLIERTVEFCHSHNRIDWLDLQVLSNNTPAIKLYIPKQSGDAGFSEVY</sequence>
<dbReference type="Pfam" id="PF00583">
    <property type="entry name" value="Acetyltransf_1"/>
    <property type="match status" value="1"/>
</dbReference>
<dbReference type="InterPro" id="IPR016181">
    <property type="entry name" value="Acyl_CoA_acyltransferase"/>
</dbReference>
<proteinExistence type="predicted"/>
<keyword evidence="3" id="KW-1185">Reference proteome</keyword>
<dbReference type="Proteomes" id="UP001149400">
    <property type="component" value="Unassembled WGS sequence"/>
</dbReference>
<dbReference type="PROSITE" id="PS51186">
    <property type="entry name" value="GNAT"/>
    <property type="match status" value="1"/>
</dbReference>
<dbReference type="RefSeq" id="WP_274164070.1">
    <property type="nucleotide sequence ID" value="NZ_JAJUBC010000008.1"/>
</dbReference>
<evidence type="ECO:0000259" key="1">
    <source>
        <dbReference type="PROSITE" id="PS51186"/>
    </source>
</evidence>
<name>A0ABT5QYW9_9GAMM</name>
<keyword evidence="2" id="KW-0808">Transferase</keyword>
<comment type="caution">
    <text evidence="2">The sequence shown here is derived from an EMBL/GenBank/DDBJ whole genome shotgun (WGS) entry which is preliminary data.</text>
</comment>
<dbReference type="EMBL" id="JAJUBC010000008">
    <property type="protein sequence ID" value="MDD1793207.1"/>
    <property type="molecule type" value="Genomic_DNA"/>
</dbReference>
<accession>A0ABT5QYW9</accession>
<organism evidence="2 3">
    <name type="scientific">Enterovibrio gelatinilyticus</name>
    <dbReference type="NCBI Taxonomy" id="2899819"/>
    <lineage>
        <taxon>Bacteria</taxon>
        <taxon>Pseudomonadati</taxon>
        <taxon>Pseudomonadota</taxon>
        <taxon>Gammaproteobacteria</taxon>
        <taxon>Vibrionales</taxon>
        <taxon>Vibrionaceae</taxon>
        <taxon>Enterovibrio</taxon>
    </lineage>
</organism>
<dbReference type="GO" id="GO:0016746">
    <property type="term" value="F:acyltransferase activity"/>
    <property type="evidence" value="ECO:0007669"/>
    <property type="project" value="UniProtKB-KW"/>
</dbReference>
<dbReference type="SUPFAM" id="SSF55729">
    <property type="entry name" value="Acyl-CoA N-acyltransferases (Nat)"/>
    <property type="match status" value="1"/>
</dbReference>
<dbReference type="EC" id="2.3.1.-" evidence="2"/>
<keyword evidence="2" id="KW-0012">Acyltransferase</keyword>
<evidence type="ECO:0000313" key="2">
    <source>
        <dbReference type="EMBL" id="MDD1793207.1"/>
    </source>
</evidence>
<dbReference type="CDD" id="cd04301">
    <property type="entry name" value="NAT_SF"/>
    <property type="match status" value="1"/>
</dbReference>
<dbReference type="InterPro" id="IPR000182">
    <property type="entry name" value="GNAT_dom"/>
</dbReference>
<evidence type="ECO:0000313" key="3">
    <source>
        <dbReference type="Proteomes" id="UP001149400"/>
    </source>
</evidence>
<feature type="domain" description="N-acetyltransferase" evidence="1">
    <location>
        <begin position="1"/>
        <end position="161"/>
    </location>
</feature>